<dbReference type="EMBL" id="JAUFPN010000148">
    <property type="protein sequence ID" value="MDN3565519.1"/>
    <property type="molecule type" value="Genomic_DNA"/>
</dbReference>
<name>A0ABT8A732_9PROT</name>
<accession>A0ABT8A732</accession>
<dbReference type="Proteomes" id="UP001529369">
    <property type="component" value="Unassembled WGS sequence"/>
</dbReference>
<keyword evidence="1" id="KW-0472">Membrane</keyword>
<evidence type="ECO:0000313" key="3">
    <source>
        <dbReference type="Proteomes" id="UP001529369"/>
    </source>
</evidence>
<evidence type="ECO:0008006" key="4">
    <source>
        <dbReference type="Google" id="ProtNLM"/>
    </source>
</evidence>
<comment type="caution">
    <text evidence="2">The sequence shown here is derived from an EMBL/GenBank/DDBJ whole genome shotgun (WGS) entry which is preliminary data.</text>
</comment>
<dbReference type="RefSeq" id="WP_290317358.1">
    <property type="nucleotide sequence ID" value="NZ_JAUFPN010000148.1"/>
</dbReference>
<organism evidence="2 3">
    <name type="scientific">Paeniroseomonas aquatica</name>
    <dbReference type="NCBI Taxonomy" id="373043"/>
    <lineage>
        <taxon>Bacteria</taxon>
        <taxon>Pseudomonadati</taxon>
        <taxon>Pseudomonadota</taxon>
        <taxon>Alphaproteobacteria</taxon>
        <taxon>Acetobacterales</taxon>
        <taxon>Acetobacteraceae</taxon>
        <taxon>Paeniroseomonas</taxon>
    </lineage>
</organism>
<keyword evidence="3" id="KW-1185">Reference proteome</keyword>
<proteinExistence type="predicted"/>
<reference evidence="3" key="1">
    <citation type="journal article" date="2019" name="Int. J. Syst. Evol. Microbiol.">
        <title>The Global Catalogue of Microorganisms (GCM) 10K type strain sequencing project: providing services to taxonomists for standard genome sequencing and annotation.</title>
        <authorList>
            <consortium name="The Broad Institute Genomics Platform"/>
            <consortium name="The Broad Institute Genome Sequencing Center for Infectious Disease"/>
            <person name="Wu L."/>
            <person name="Ma J."/>
        </authorList>
    </citation>
    <scope>NUCLEOTIDE SEQUENCE [LARGE SCALE GENOMIC DNA]</scope>
    <source>
        <strain evidence="3">CECT 7131</strain>
    </source>
</reference>
<keyword evidence="1" id="KW-0812">Transmembrane</keyword>
<evidence type="ECO:0000256" key="1">
    <source>
        <dbReference type="SAM" id="Phobius"/>
    </source>
</evidence>
<keyword evidence="1" id="KW-1133">Transmembrane helix</keyword>
<protein>
    <recommendedName>
        <fullName evidence="4">DUF2939 domain-containing protein</fullName>
    </recommendedName>
</protein>
<gene>
    <name evidence="2" type="ORF">QWZ14_14220</name>
</gene>
<evidence type="ECO:0000313" key="2">
    <source>
        <dbReference type="EMBL" id="MDN3565519.1"/>
    </source>
</evidence>
<sequence>MSRGVAARADFPEQAWNEVWSLYDARMAATAPARPVVPQPTACRRHGRMRAALAAVALLLPLAAAGFAMAALQSAQGIAEAFRQADRAAVAAAVDWPALRTAMPPPPATTPAGHFLAGLHRIVQQQMATPEGLLALVQGRAGPGWPAPRLEPTGIRTARLTLLSTAEAGRGIALSLALRPDLPPRWRVVAVEPLD</sequence>
<feature type="transmembrane region" description="Helical" evidence="1">
    <location>
        <begin position="51"/>
        <end position="72"/>
    </location>
</feature>